<organism evidence="1 2">
    <name type="scientific">Caenorhabditis japonica</name>
    <dbReference type="NCBI Taxonomy" id="281687"/>
    <lineage>
        <taxon>Eukaryota</taxon>
        <taxon>Metazoa</taxon>
        <taxon>Ecdysozoa</taxon>
        <taxon>Nematoda</taxon>
        <taxon>Chromadorea</taxon>
        <taxon>Rhabditida</taxon>
        <taxon>Rhabditina</taxon>
        <taxon>Rhabditomorpha</taxon>
        <taxon>Rhabditoidea</taxon>
        <taxon>Rhabditidae</taxon>
        <taxon>Peloderinae</taxon>
        <taxon>Caenorhabditis</taxon>
    </lineage>
</organism>
<dbReference type="AlphaFoldDB" id="A0A8R1EQ23"/>
<protein>
    <submittedName>
        <fullName evidence="1">Uncharacterized protein</fullName>
    </submittedName>
</protein>
<reference evidence="2" key="1">
    <citation type="submission" date="2010-08" db="EMBL/GenBank/DDBJ databases">
        <authorList>
            <consortium name="Caenorhabditis japonica Sequencing Consortium"/>
            <person name="Wilson R.K."/>
        </authorList>
    </citation>
    <scope>NUCLEOTIDE SEQUENCE [LARGE SCALE GENOMIC DNA]</scope>
    <source>
        <strain evidence="2">DF5081</strain>
    </source>
</reference>
<evidence type="ECO:0000313" key="1">
    <source>
        <dbReference type="EnsemblMetazoa" id="CJA41138.1"/>
    </source>
</evidence>
<proteinExistence type="predicted"/>
<accession>A0A8R1EQ23</accession>
<sequence>MIIQTMNNYDLMYNQKLKFQMDSGDVEFTTQLDCVDDREKFIEWMQEKKLRKMLSVMQPKLRIPDHQKIVKEKCDGMFRDGNDGLEIFDGSRGFERHNFTAINMEIALMTPAMIVENM</sequence>
<name>A0A8R1EQ23_CAEJA</name>
<reference evidence="1" key="2">
    <citation type="submission" date="2022-06" db="UniProtKB">
        <authorList>
            <consortium name="EnsemblMetazoa"/>
        </authorList>
    </citation>
    <scope>IDENTIFICATION</scope>
    <source>
        <strain evidence="1">DF5081</strain>
    </source>
</reference>
<dbReference type="EnsemblMetazoa" id="CJA41138.1">
    <property type="protein sequence ID" value="CJA41138.1"/>
    <property type="gene ID" value="WBGene00216986"/>
</dbReference>
<keyword evidence="2" id="KW-1185">Reference proteome</keyword>
<dbReference type="Proteomes" id="UP000005237">
    <property type="component" value="Unassembled WGS sequence"/>
</dbReference>
<evidence type="ECO:0000313" key="2">
    <source>
        <dbReference type="Proteomes" id="UP000005237"/>
    </source>
</evidence>